<name>A0A9P0A819_BEMTA</name>
<evidence type="ECO:0000313" key="2">
    <source>
        <dbReference type="Proteomes" id="UP001152759"/>
    </source>
</evidence>
<gene>
    <name evidence="1" type="ORF">BEMITA_LOCUS5309</name>
</gene>
<protein>
    <submittedName>
        <fullName evidence="1">Uncharacterized protein</fullName>
    </submittedName>
</protein>
<dbReference type="Proteomes" id="UP001152759">
    <property type="component" value="Chromosome 3"/>
</dbReference>
<accession>A0A9P0A819</accession>
<dbReference type="AlphaFoldDB" id="A0A9P0A819"/>
<sequence>MLSFEITRLLVAVGIFVLGVSSFIGPELGRTFQEIYPQLAGRMGYKEVAKAVNVAARPIRDRVLKQGKELYDGLEGCRLLKSNFGQTLTHCQTATQQVNEMEGMQGMQGMEGTQGMQAESTWQRVSSSTEGAPEGAVHSLVMGVMG</sequence>
<keyword evidence="2" id="KW-1185">Reference proteome</keyword>
<dbReference type="EMBL" id="OU963864">
    <property type="protein sequence ID" value="CAH0386159.1"/>
    <property type="molecule type" value="Genomic_DNA"/>
</dbReference>
<evidence type="ECO:0000313" key="1">
    <source>
        <dbReference type="EMBL" id="CAH0386159.1"/>
    </source>
</evidence>
<proteinExistence type="predicted"/>
<reference evidence="1" key="1">
    <citation type="submission" date="2021-12" db="EMBL/GenBank/DDBJ databases">
        <authorList>
            <person name="King R."/>
        </authorList>
    </citation>
    <scope>NUCLEOTIDE SEQUENCE</scope>
</reference>
<dbReference type="KEGG" id="btab:109030993"/>
<organism evidence="1 2">
    <name type="scientific">Bemisia tabaci</name>
    <name type="common">Sweetpotato whitefly</name>
    <name type="synonym">Aleurodes tabaci</name>
    <dbReference type="NCBI Taxonomy" id="7038"/>
    <lineage>
        <taxon>Eukaryota</taxon>
        <taxon>Metazoa</taxon>
        <taxon>Ecdysozoa</taxon>
        <taxon>Arthropoda</taxon>
        <taxon>Hexapoda</taxon>
        <taxon>Insecta</taxon>
        <taxon>Pterygota</taxon>
        <taxon>Neoptera</taxon>
        <taxon>Paraneoptera</taxon>
        <taxon>Hemiptera</taxon>
        <taxon>Sternorrhyncha</taxon>
        <taxon>Aleyrodoidea</taxon>
        <taxon>Aleyrodidae</taxon>
        <taxon>Aleyrodinae</taxon>
        <taxon>Bemisia</taxon>
    </lineage>
</organism>